<dbReference type="OrthoDB" id="345900at2"/>
<evidence type="ECO:0000256" key="1">
    <source>
        <dbReference type="SAM" id="Phobius"/>
    </source>
</evidence>
<accession>A0A1I0AV11</accession>
<sequence>MNYLKKVLLIICGSISLGIGILGVVLPLIPTTPLLLLAAACYIRSSERLYKWLIQNRYFGSYIRNYREGKGIPLKAKVMGVSLIWLSMSYTIIFVVPLWIIKIVLTFVAAYFTWFILKQKTLCKSTDKAGSKPLASQTYK</sequence>
<dbReference type="AlphaFoldDB" id="A0A1I0AV11"/>
<dbReference type="Pfam" id="PF04304">
    <property type="entry name" value="DUF454"/>
    <property type="match status" value="1"/>
</dbReference>
<dbReference type="PIRSF" id="PIRSF016789">
    <property type="entry name" value="DUF454"/>
    <property type="match status" value="1"/>
</dbReference>
<keyword evidence="1" id="KW-1133">Transmembrane helix</keyword>
<evidence type="ECO:0000313" key="3">
    <source>
        <dbReference type="Proteomes" id="UP000198618"/>
    </source>
</evidence>
<dbReference type="GO" id="GO:0005886">
    <property type="term" value="C:plasma membrane"/>
    <property type="evidence" value="ECO:0007669"/>
    <property type="project" value="TreeGrafter"/>
</dbReference>
<dbReference type="STRING" id="930131.SAMN05216389_10450"/>
<dbReference type="EMBL" id="FOHE01000004">
    <property type="protein sequence ID" value="SES98283.1"/>
    <property type="molecule type" value="Genomic_DNA"/>
</dbReference>
<proteinExistence type="predicted"/>
<keyword evidence="1" id="KW-0812">Transmembrane</keyword>
<dbReference type="PANTHER" id="PTHR35813:SF1">
    <property type="entry name" value="INNER MEMBRANE PROTEIN YBAN"/>
    <property type="match status" value="1"/>
</dbReference>
<evidence type="ECO:0008006" key="4">
    <source>
        <dbReference type="Google" id="ProtNLM"/>
    </source>
</evidence>
<protein>
    <recommendedName>
        <fullName evidence="4">DUF454 domain-containing protein</fullName>
    </recommendedName>
</protein>
<gene>
    <name evidence="2" type="ORF">SAMN05216389_10450</name>
</gene>
<keyword evidence="1" id="KW-0472">Membrane</keyword>
<dbReference type="Proteomes" id="UP000198618">
    <property type="component" value="Unassembled WGS sequence"/>
</dbReference>
<organism evidence="2 3">
    <name type="scientific">Oceanobacillus limi</name>
    <dbReference type="NCBI Taxonomy" id="930131"/>
    <lineage>
        <taxon>Bacteria</taxon>
        <taxon>Bacillati</taxon>
        <taxon>Bacillota</taxon>
        <taxon>Bacilli</taxon>
        <taxon>Bacillales</taxon>
        <taxon>Bacillaceae</taxon>
        <taxon>Oceanobacillus</taxon>
    </lineage>
</organism>
<dbReference type="RefSeq" id="WP_090867811.1">
    <property type="nucleotide sequence ID" value="NZ_FOHE01000004.1"/>
</dbReference>
<name>A0A1I0AV11_9BACI</name>
<reference evidence="2 3" key="1">
    <citation type="submission" date="2016-10" db="EMBL/GenBank/DDBJ databases">
        <authorList>
            <person name="de Groot N.N."/>
        </authorList>
    </citation>
    <scope>NUCLEOTIDE SEQUENCE [LARGE SCALE GENOMIC DNA]</scope>
    <source>
        <strain evidence="2 3">IBRC-M 10780</strain>
    </source>
</reference>
<feature type="transmembrane region" description="Helical" evidence="1">
    <location>
        <begin position="99"/>
        <end position="117"/>
    </location>
</feature>
<dbReference type="PANTHER" id="PTHR35813">
    <property type="entry name" value="INNER MEMBRANE PROTEIN YBAN"/>
    <property type="match status" value="1"/>
</dbReference>
<feature type="transmembrane region" description="Helical" evidence="1">
    <location>
        <begin position="7"/>
        <end position="29"/>
    </location>
</feature>
<evidence type="ECO:0000313" key="2">
    <source>
        <dbReference type="EMBL" id="SES98283.1"/>
    </source>
</evidence>
<dbReference type="InterPro" id="IPR007401">
    <property type="entry name" value="DUF454"/>
</dbReference>
<keyword evidence="3" id="KW-1185">Reference proteome</keyword>